<evidence type="ECO:0000259" key="8">
    <source>
        <dbReference type="Pfam" id="PF02668"/>
    </source>
</evidence>
<evidence type="ECO:0000256" key="1">
    <source>
        <dbReference type="ARBA" id="ARBA00001954"/>
    </source>
</evidence>
<protein>
    <submittedName>
        <fullName evidence="10">Gamma-butyrobetaine dioxygenase</fullName>
    </submittedName>
</protein>
<dbReference type="InterPro" id="IPR038492">
    <property type="entry name" value="GBBH-like_N_sf"/>
</dbReference>
<dbReference type="GO" id="GO:0005739">
    <property type="term" value="C:mitochondrion"/>
    <property type="evidence" value="ECO:0007669"/>
    <property type="project" value="TreeGrafter"/>
</dbReference>
<evidence type="ECO:0000256" key="2">
    <source>
        <dbReference type="ARBA" id="ARBA00008654"/>
    </source>
</evidence>
<dbReference type="GO" id="GO:0045329">
    <property type="term" value="P:carnitine biosynthetic process"/>
    <property type="evidence" value="ECO:0007669"/>
    <property type="project" value="TreeGrafter"/>
</dbReference>
<evidence type="ECO:0000259" key="9">
    <source>
        <dbReference type="Pfam" id="PF06155"/>
    </source>
</evidence>
<dbReference type="PANTHER" id="PTHR10696:SF25">
    <property type="entry name" value="OXIDOREDUCTASE AIM17-RELATED"/>
    <property type="match status" value="1"/>
</dbReference>
<dbReference type="EMBL" id="MNBE01000276">
    <property type="protein sequence ID" value="OKP11562.1"/>
    <property type="molecule type" value="Genomic_DNA"/>
</dbReference>
<evidence type="ECO:0000313" key="11">
    <source>
        <dbReference type="Proteomes" id="UP000186955"/>
    </source>
</evidence>
<name>A0A1Q5UGH3_9EURO</name>
<reference evidence="10 11" key="1">
    <citation type="submission" date="2016-10" db="EMBL/GenBank/DDBJ databases">
        <title>Genome sequence of the ascomycete fungus Penicillium subrubescens.</title>
        <authorList>
            <person name="De Vries R.P."/>
            <person name="Peng M."/>
            <person name="Dilokpimol A."/>
            <person name="Hilden K."/>
            <person name="Makela M.R."/>
            <person name="Grigoriev I."/>
            <person name="Riley R."/>
            <person name="Granchi Z."/>
        </authorList>
    </citation>
    <scope>NUCLEOTIDE SEQUENCE [LARGE SCALE GENOMIC DNA]</scope>
    <source>
        <strain evidence="10 11">CBS 132785</strain>
    </source>
</reference>
<evidence type="ECO:0000256" key="7">
    <source>
        <dbReference type="SAM" id="MobiDB-lite"/>
    </source>
</evidence>
<dbReference type="PANTHER" id="PTHR10696">
    <property type="entry name" value="GAMMA-BUTYROBETAINE HYDROXYLASE-RELATED"/>
    <property type="match status" value="1"/>
</dbReference>
<keyword evidence="5" id="KW-0560">Oxidoreductase</keyword>
<dbReference type="InterPro" id="IPR050411">
    <property type="entry name" value="AlphaKG_dependent_hydroxylases"/>
</dbReference>
<proteinExistence type="inferred from homology"/>
<feature type="domain" description="TauD/TfdA-like" evidence="8">
    <location>
        <begin position="212"/>
        <end position="456"/>
    </location>
</feature>
<evidence type="ECO:0000313" key="10">
    <source>
        <dbReference type="EMBL" id="OKP11562.1"/>
    </source>
</evidence>
<keyword evidence="4 10" id="KW-0223">Dioxygenase</keyword>
<gene>
    <name evidence="10" type="ORF">PENSUB_2864</name>
</gene>
<keyword evidence="11" id="KW-1185">Reference proteome</keyword>
<dbReference type="CDD" id="cd00250">
    <property type="entry name" value="CAS_like"/>
    <property type="match status" value="1"/>
</dbReference>
<dbReference type="OrthoDB" id="406634at2759"/>
<organism evidence="10 11">
    <name type="scientific">Penicillium subrubescens</name>
    <dbReference type="NCBI Taxonomy" id="1316194"/>
    <lineage>
        <taxon>Eukaryota</taxon>
        <taxon>Fungi</taxon>
        <taxon>Dikarya</taxon>
        <taxon>Ascomycota</taxon>
        <taxon>Pezizomycotina</taxon>
        <taxon>Eurotiomycetes</taxon>
        <taxon>Eurotiomycetidae</taxon>
        <taxon>Eurotiales</taxon>
        <taxon>Aspergillaceae</taxon>
        <taxon>Penicillium</taxon>
    </lineage>
</organism>
<dbReference type="InterPro" id="IPR042098">
    <property type="entry name" value="TauD-like_sf"/>
</dbReference>
<accession>A0A1Q5UGH3</accession>
<feature type="domain" description="Gamma-butyrobetaine hydroxylase-like N-terminal" evidence="9">
    <location>
        <begin position="104"/>
        <end position="163"/>
    </location>
</feature>
<dbReference type="Gene3D" id="3.30.2020.30">
    <property type="match status" value="1"/>
</dbReference>
<dbReference type="GO" id="GO:0016706">
    <property type="term" value="F:2-oxoglutarate-dependent dioxygenase activity"/>
    <property type="evidence" value="ECO:0007669"/>
    <property type="project" value="UniProtKB-ARBA"/>
</dbReference>
<keyword evidence="3" id="KW-0479">Metal-binding</keyword>
<comment type="caution">
    <text evidence="10">The sequence shown here is derived from an EMBL/GenBank/DDBJ whole genome shotgun (WGS) entry which is preliminary data.</text>
</comment>
<dbReference type="GO" id="GO:0046872">
    <property type="term" value="F:metal ion binding"/>
    <property type="evidence" value="ECO:0007669"/>
    <property type="project" value="UniProtKB-KW"/>
</dbReference>
<dbReference type="Pfam" id="PF02668">
    <property type="entry name" value="TauD"/>
    <property type="match status" value="1"/>
</dbReference>
<dbReference type="AlphaFoldDB" id="A0A1Q5UGH3"/>
<comment type="similarity">
    <text evidence="2">Belongs to the gamma-BBH/TMLD family.</text>
</comment>
<dbReference type="Pfam" id="PF06155">
    <property type="entry name" value="GBBH-like_N"/>
    <property type="match status" value="1"/>
</dbReference>
<keyword evidence="6" id="KW-0408">Iron</keyword>
<evidence type="ECO:0000256" key="3">
    <source>
        <dbReference type="ARBA" id="ARBA00022723"/>
    </source>
</evidence>
<feature type="region of interest" description="Disordered" evidence="7">
    <location>
        <begin position="514"/>
        <end position="553"/>
    </location>
</feature>
<dbReference type="SUPFAM" id="SSF51197">
    <property type="entry name" value="Clavaminate synthase-like"/>
    <property type="match status" value="1"/>
</dbReference>
<dbReference type="InterPro" id="IPR010376">
    <property type="entry name" value="GBBH-like_N"/>
</dbReference>
<evidence type="ECO:0000256" key="6">
    <source>
        <dbReference type="ARBA" id="ARBA00023004"/>
    </source>
</evidence>
<dbReference type="InterPro" id="IPR003819">
    <property type="entry name" value="TauD/TfdA-like"/>
</dbReference>
<dbReference type="STRING" id="1316194.A0A1Q5UGH3"/>
<comment type="cofactor">
    <cofactor evidence="1">
        <name>Fe(2+)</name>
        <dbReference type="ChEBI" id="CHEBI:29033"/>
    </cofactor>
</comment>
<dbReference type="Proteomes" id="UP000186955">
    <property type="component" value="Unassembled WGS sequence"/>
</dbReference>
<evidence type="ECO:0000256" key="5">
    <source>
        <dbReference type="ARBA" id="ARBA00023002"/>
    </source>
</evidence>
<feature type="compositionally biased region" description="Polar residues" evidence="7">
    <location>
        <begin position="543"/>
        <end position="553"/>
    </location>
</feature>
<dbReference type="Gene3D" id="3.60.130.10">
    <property type="entry name" value="Clavaminate synthase-like"/>
    <property type="match status" value="1"/>
</dbReference>
<sequence>MRPASLAAARRVSRGLAGPARRSFVTSVRRSQVEEDAMARLTSNAVLFNAIKSGRLIEQDGKAVSVMRFKRPASNGQPDSIVQMEVTKPAEAYLHTENLVLWSAEHGRTTLPLYYLRDLCKCPKCVDPHSKQRSFRTSDIPKDVHPRVVRWDGTHLEVEWANDISGYGRDHTSRWNIKYLRKPILDPHEQTSPNMKPLRWTSNLMNRLQHWVSYEDYMKDDAKFAAAMRNLSRLGLIFVKDIPDSREIVAKIATRMGPLRNTFYGETWDVKTVPEAKNVAYTNQFLGFHMDLMYMNEPPGYQLLHCLENSCDGGESLFADTFRAANIMKNEFPTEYKALSRRHLGYEYNHDEHKYHNTRPVFQLDPKTKELRYVNYSPPFQSALPEHEGKKGSGSQSYPDLKRALSHLIKIMEGQHSVFQLKLNPGECVIFNNRRIVHARNKFNTSSGSRWLAGAYVDEDALLSRYAVCGEKEHTSWKAADPFVGLEGLRRDIAETSAHEAKLALAEARLRGGEKGVEEAGPLGEVGSALQGQDTEPEPIKQSKVSELGNPNL</sequence>
<evidence type="ECO:0000256" key="4">
    <source>
        <dbReference type="ARBA" id="ARBA00022964"/>
    </source>
</evidence>